<dbReference type="Proteomes" id="UP000254808">
    <property type="component" value="Chromosome"/>
</dbReference>
<sequence>MQKPDPVSRPVSDGVLKIPLDTVEKGLKLIIEERRKGTLFELDAVAEGFHEARHQLLEGQSYDFEFSSNDFCFGEPKVRAGRIVQARKSRPHMGTLEPNIFVGTLQLDVCRKSQPEVSCGAVQLEVQSVKTGYRDDYRNMLEYITDRCTALLMQSDSPVRQMVEVDYEADYESLYQRFAFVRSVIGSDDFAAAVHRVVTAPVTGWREISEKQDVRRIRRFSASGIREITQGRNRQQLSALHPLAQQGIPSMPARVHSSIKTDSVDTPENRFIKYALESFAFFCAGIHESVSVQPGSALHTESADLVNRLESWLQHSMFREVSRPATLRINSPVLQRKTGYRAVLRAWLMFDLAAKLVWRGGDDVYQAGKKDIATLYEYWLFFQLTDLFSGMFRLEQQALEKLIVPDTSQLNLTLKQGKETILHGVFRTESRALQVRFSYNRTYSGTSFEKSYPGPGSWTTAMRPDYSLTVWPAGISEAIAEQEELIVHIHFDAKYKVENLADYLRERAEAAPEMIDSEKQREREGRYKNADLLKMHAYKDAIRRTGGAYVLYPGDIPVRRQGFHEIIPGLGAFPVKPSRDETGIQELRQFIEEVIRHFINRSSQREKAALKLWQVHREEPKVNHSVARSVPEAYGVNRDHIPDETQVLVGYCNRQEQFDWIRAKKRYNFRTDGSQGSLVLDSKTVTAKYLLIHRAGKDETAELWEIISDGPEVFSKEKLLQMDYPGPSQPYYLVIKIKKASAGEFRGLVWEHGKLAGYKEGLRKGLPFTVTLSELMAVSRKVPVLTGEPD</sequence>
<reference evidence="2 3" key="1">
    <citation type="submission" date="2018-03" db="EMBL/GenBank/DDBJ databases">
        <title>Phenotypic and genomic properties of Cyclonatronum proteinivorum gen. nov., sp. nov., a haloalkaliphilic bacteroidete from soda lakes possessing Na+-translocating rhodopsin.</title>
        <authorList>
            <person name="Toshchakov S.V."/>
            <person name="Korzhenkov A."/>
            <person name="Samarov N.I."/>
            <person name="Kublanov I.V."/>
            <person name="Muntyan M.S."/>
            <person name="Sorokin D.Y."/>
        </authorList>
    </citation>
    <scope>NUCLEOTIDE SEQUENCE [LARGE SCALE GENOMIC DNA]</scope>
    <source>
        <strain evidence="2 3">Omega</strain>
    </source>
</reference>
<dbReference type="Pfam" id="PF04411">
    <property type="entry name" value="PDDEXK_7"/>
    <property type="match status" value="1"/>
</dbReference>
<name>A0A345UI28_9BACT</name>
<evidence type="ECO:0000313" key="2">
    <source>
        <dbReference type="EMBL" id="AXJ00130.1"/>
    </source>
</evidence>
<keyword evidence="3" id="KW-1185">Reference proteome</keyword>
<evidence type="ECO:0000259" key="1">
    <source>
        <dbReference type="Pfam" id="PF09823"/>
    </source>
</evidence>
<dbReference type="EMBL" id="CP027806">
    <property type="protein sequence ID" value="AXJ00130.1"/>
    <property type="molecule type" value="Genomic_DNA"/>
</dbReference>
<proteinExistence type="predicted"/>
<dbReference type="InterPro" id="IPR007505">
    <property type="entry name" value="PDDEXK_7"/>
</dbReference>
<accession>A0A345UI28</accession>
<dbReference type="Pfam" id="PF09823">
    <property type="entry name" value="DUF2357"/>
    <property type="match status" value="1"/>
</dbReference>
<feature type="domain" description="DUF2357" evidence="1">
    <location>
        <begin position="93"/>
        <end position="347"/>
    </location>
</feature>
<protein>
    <recommendedName>
        <fullName evidence="1">DUF2357 domain-containing protein</fullName>
    </recommendedName>
</protein>
<organism evidence="2 3">
    <name type="scientific">Cyclonatronum proteinivorum</name>
    <dbReference type="NCBI Taxonomy" id="1457365"/>
    <lineage>
        <taxon>Bacteria</taxon>
        <taxon>Pseudomonadati</taxon>
        <taxon>Balneolota</taxon>
        <taxon>Balneolia</taxon>
        <taxon>Balneolales</taxon>
        <taxon>Cyclonatronaceae</taxon>
        <taxon>Cyclonatronum</taxon>
    </lineage>
</organism>
<dbReference type="OrthoDB" id="32195at2"/>
<dbReference type="InterPro" id="IPR018633">
    <property type="entry name" value="DUF2357"/>
</dbReference>
<dbReference type="RefSeq" id="WP_114983428.1">
    <property type="nucleotide sequence ID" value="NZ_CP027806.1"/>
</dbReference>
<dbReference type="KEGG" id="cprv:CYPRO_0853"/>
<gene>
    <name evidence="2" type="ORF">CYPRO_0853</name>
</gene>
<dbReference type="AlphaFoldDB" id="A0A345UI28"/>
<evidence type="ECO:0000313" key="3">
    <source>
        <dbReference type="Proteomes" id="UP000254808"/>
    </source>
</evidence>